<evidence type="ECO:0000313" key="1">
    <source>
        <dbReference type="EMBL" id="KRY03840.1"/>
    </source>
</evidence>
<dbReference type="Proteomes" id="UP000054653">
    <property type="component" value="Unassembled WGS sequence"/>
</dbReference>
<proteinExistence type="predicted"/>
<organism evidence="1 2">
    <name type="scientific">Trichinella britovi</name>
    <name type="common">Parasitic roundworm</name>
    <dbReference type="NCBI Taxonomy" id="45882"/>
    <lineage>
        <taxon>Eukaryota</taxon>
        <taxon>Metazoa</taxon>
        <taxon>Ecdysozoa</taxon>
        <taxon>Nematoda</taxon>
        <taxon>Enoplea</taxon>
        <taxon>Dorylaimia</taxon>
        <taxon>Trichinellida</taxon>
        <taxon>Trichinellidae</taxon>
        <taxon>Trichinella</taxon>
    </lineage>
</organism>
<keyword evidence="2" id="KW-1185">Reference proteome</keyword>
<evidence type="ECO:0000313" key="2">
    <source>
        <dbReference type="Proteomes" id="UP000054653"/>
    </source>
</evidence>
<feature type="non-terminal residue" evidence="1">
    <location>
        <position position="1"/>
    </location>
</feature>
<protein>
    <submittedName>
        <fullName evidence="1">Uncharacterized protein</fullName>
    </submittedName>
</protein>
<dbReference type="EMBL" id="JYDI01006147">
    <property type="protein sequence ID" value="KRY03840.1"/>
    <property type="molecule type" value="Genomic_DNA"/>
</dbReference>
<comment type="caution">
    <text evidence="1">The sequence shown here is derived from an EMBL/GenBank/DDBJ whole genome shotgun (WGS) entry which is preliminary data.</text>
</comment>
<gene>
    <name evidence="1" type="ORF">T03_13674</name>
</gene>
<reference evidence="1 2" key="1">
    <citation type="submission" date="2015-01" db="EMBL/GenBank/DDBJ databases">
        <title>Evolution of Trichinella species and genotypes.</title>
        <authorList>
            <person name="Korhonen P.K."/>
            <person name="Edoardo P."/>
            <person name="Giuseppe L.R."/>
            <person name="Gasser R.B."/>
        </authorList>
    </citation>
    <scope>NUCLEOTIDE SEQUENCE [LARGE SCALE GENOMIC DNA]</scope>
    <source>
        <strain evidence="1">ISS120</strain>
    </source>
</reference>
<feature type="non-terminal residue" evidence="1">
    <location>
        <position position="35"/>
    </location>
</feature>
<sequence>LSNLIQMWRQTLNQGAFRRKLTVINSIAIAVQYGD</sequence>
<accession>A0A0V0YUI3</accession>
<name>A0A0V0YUI3_TRIBR</name>
<dbReference type="AlphaFoldDB" id="A0A0V0YUI3"/>